<dbReference type="AlphaFoldDB" id="A0A0E0JMI6"/>
<evidence type="ECO:0000256" key="1">
    <source>
        <dbReference type="ARBA" id="ARBA00004477"/>
    </source>
</evidence>
<dbReference type="InterPro" id="IPR004277">
    <property type="entry name" value="PSS"/>
</dbReference>
<keyword evidence="8" id="KW-0472">Membrane</keyword>
<evidence type="ECO:0000256" key="2">
    <source>
        <dbReference type="ARBA" id="ARBA00005189"/>
    </source>
</evidence>
<dbReference type="EnsemblPlants" id="OPUNC01G26730.1">
    <property type="protein sequence ID" value="OPUNC01G26730.1"/>
    <property type="gene ID" value="OPUNC01G26730"/>
</dbReference>
<accession>A0A0E0JMI6</accession>
<keyword evidence="9 10" id="KW-1208">Phospholipid metabolism</keyword>
<evidence type="ECO:0000256" key="10">
    <source>
        <dbReference type="RuleBase" id="RU368094"/>
    </source>
</evidence>
<keyword evidence="12" id="KW-1185">Reference proteome</keyword>
<proteinExistence type="inferred from homology"/>
<dbReference type="EC" id="2.7.8.8" evidence="10"/>
<keyword evidence="3 10" id="KW-0808">Transferase</keyword>
<dbReference type="PANTHER" id="PTHR15362">
    <property type="entry name" value="PHOSPHATIDYLINOSITOL SYNTHASE"/>
    <property type="match status" value="1"/>
</dbReference>
<dbReference type="eggNOG" id="KOG2735">
    <property type="taxonomic scope" value="Eukaryota"/>
</dbReference>
<comment type="pathway">
    <text evidence="2">Lipid metabolism.</text>
</comment>
<comment type="pathway">
    <text evidence="10">Phospholipid metabolism; phosphatidylethanolamine biosynthesis; phosphatidylethanolamine from CDP-diacylglycerol: step 1/2.</text>
</comment>
<protein>
    <recommendedName>
        <fullName evidence="10">CDP-diacylglycerol--serine O-phosphatidyltransferase</fullName>
        <ecNumber evidence="10">2.7.8.8</ecNumber>
    </recommendedName>
    <alternativeName>
        <fullName evidence="10">Phosphatidylserine synthase</fullName>
    </alternativeName>
</protein>
<comment type="function">
    <text evidence="10">Catalyzes a base-exchange reaction in which the polar head group of phosphatidylethanolamine (PE) is replaced by L-serine.</text>
</comment>
<evidence type="ECO:0000256" key="9">
    <source>
        <dbReference type="ARBA" id="ARBA00023264"/>
    </source>
</evidence>
<evidence type="ECO:0000256" key="3">
    <source>
        <dbReference type="ARBA" id="ARBA00022679"/>
    </source>
</evidence>
<keyword evidence="7 10" id="KW-0443">Lipid metabolism</keyword>
<dbReference type="GO" id="GO:0006646">
    <property type="term" value="P:phosphatidylethanolamine biosynthetic process"/>
    <property type="evidence" value="ECO:0007669"/>
    <property type="project" value="UniProtKB-UniPathway"/>
</dbReference>
<evidence type="ECO:0000313" key="11">
    <source>
        <dbReference type="EnsemblPlants" id="OPUNC01G26730.1"/>
    </source>
</evidence>
<reference evidence="11" key="2">
    <citation type="submission" date="2018-05" db="EMBL/GenBank/DDBJ databases">
        <title>OpunRS2 (Oryza punctata Reference Sequence Version 2).</title>
        <authorList>
            <person name="Zhang J."/>
            <person name="Kudrna D."/>
            <person name="Lee S."/>
            <person name="Talag J."/>
            <person name="Welchert J."/>
            <person name="Wing R.A."/>
        </authorList>
    </citation>
    <scope>NUCLEOTIDE SEQUENCE [LARGE SCALE GENOMIC DNA]</scope>
</reference>
<evidence type="ECO:0000313" key="12">
    <source>
        <dbReference type="Proteomes" id="UP000026962"/>
    </source>
</evidence>
<evidence type="ECO:0000256" key="4">
    <source>
        <dbReference type="ARBA" id="ARBA00022692"/>
    </source>
</evidence>
<dbReference type="HOGENOM" id="CLU_1099990_0_0_1"/>
<keyword evidence="4" id="KW-0812">Transmembrane</keyword>
<comment type="subcellular location">
    <subcellularLocation>
        <location evidence="1 10">Endoplasmic reticulum membrane</location>
        <topology evidence="1 10">Multi-pass membrane protein</topology>
    </subcellularLocation>
</comment>
<dbReference type="Pfam" id="PF03034">
    <property type="entry name" value="PSS"/>
    <property type="match status" value="2"/>
</dbReference>
<keyword evidence="6" id="KW-1133">Transmembrane helix</keyword>
<comment type="similarity">
    <text evidence="10">Belongs to the CDP-alcohol phosphatidyltransferase class-I family.</text>
</comment>
<keyword evidence="5 10" id="KW-0256">Endoplasmic reticulum</keyword>
<dbReference type="GO" id="GO:0106245">
    <property type="term" value="F:L-serine-phosphatidylethanolamine phosphatidyltransferase activity"/>
    <property type="evidence" value="ECO:0007669"/>
    <property type="project" value="InterPro"/>
</dbReference>
<keyword evidence="10" id="KW-0594">Phospholipid biosynthesis</keyword>
<evidence type="ECO:0000256" key="6">
    <source>
        <dbReference type="ARBA" id="ARBA00022989"/>
    </source>
</evidence>
<dbReference type="PANTHER" id="PTHR15362:SF20">
    <property type="entry name" value="CDP-DIACYLGLYCEROL--SERINE O-PHOSPHATIDYLTRANSFERASE 3"/>
    <property type="match status" value="1"/>
</dbReference>
<dbReference type="GO" id="GO:0006659">
    <property type="term" value="P:phosphatidylserine biosynthetic process"/>
    <property type="evidence" value="ECO:0007669"/>
    <property type="project" value="UniProtKB-UniRule"/>
</dbReference>
<evidence type="ECO:0000256" key="5">
    <source>
        <dbReference type="ARBA" id="ARBA00022824"/>
    </source>
</evidence>
<dbReference type="GO" id="GO:0005789">
    <property type="term" value="C:endoplasmic reticulum membrane"/>
    <property type="evidence" value="ECO:0007669"/>
    <property type="project" value="UniProtKB-SubCell"/>
</dbReference>
<dbReference type="UniPathway" id="UPA00558">
    <property type="reaction ID" value="UER00615"/>
</dbReference>
<comment type="catalytic activity">
    <reaction evidence="10">
        <text>a CDP-1,2-diacyl-sn-glycerol + L-serine = a 1,2-diacyl-sn-glycero-3-phospho-L-serine + CMP + H(+)</text>
        <dbReference type="Rhea" id="RHEA:16913"/>
        <dbReference type="ChEBI" id="CHEBI:15378"/>
        <dbReference type="ChEBI" id="CHEBI:33384"/>
        <dbReference type="ChEBI" id="CHEBI:57262"/>
        <dbReference type="ChEBI" id="CHEBI:58332"/>
        <dbReference type="ChEBI" id="CHEBI:60377"/>
        <dbReference type="EC" id="2.7.8.8"/>
    </reaction>
</comment>
<organism evidence="11">
    <name type="scientific">Oryza punctata</name>
    <name type="common">Red rice</name>
    <dbReference type="NCBI Taxonomy" id="4537"/>
    <lineage>
        <taxon>Eukaryota</taxon>
        <taxon>Viridiplantae</taxon>
        <taxon>Streptophyta</taxon>
        <taxon>Embryophyta</taxon>
        <taxon>Tracheophyta</taxon>
        <taxon>Spermatophyta</taxon>
        <taxon>Magnoliopsida</taxon>
        <taxon>Liliopsida</taxon>
        <taxon>Poales</taxon>
        <taxon>Poaceae</taxon>
        <taxon>BOP clade</taxon>
        <taxon>Oryzoideae</taxon>
        <taxon>Oryzeae</taxon>
        <taxon>Oryzinae</taxon>
        <taxon>Oryza</taxon>
    </lineage>
</organism>
<name>A0A0E0JMI6_ORYPU</name>
<evidence type="ECO:0000256" key="8">
    <source>
        <dbReference type="ARBA" id="ARBA00023136"/>
    </source>
</evidence>
<dbReference type="Gramene" id="OPUNC01G26730.1">
    <property type="protein sequence ID" value="OPUNC01G26730.1"/>
    <property type="gene ID" value="OPUNC01G26730"/>
</dbReference>
<dbReference type="GO" id="GO:0003882">
    <property type="term" value="F:CDP-diacylglycerol-serine O-phosphatidyltransferase activity"/>
    <property type="evidence" value="ECO:0007669"/>
    <property type="project" value="UniProtKB-UniRule"/>
</dbReference>
<dbReference type="STRING" id="4537.A0A0E0JMI6"/>
<reference evidence="11" key="1">
    <citation type="submission" date="2015-04" db="UniProtKB">
        <authorList>
            <consortium name="EnsemblPlants"/>
        </authorList>
    </citation>
    <scope>IDENTIFICATION</scope>
</reference>
<sequence>MKHLHPGLGGELPERSYGSDCRTYVPENPTNRFINIQETLFDEFIIAHVMGWWGKAVMIRNQLLLWVLSVGFELMEVRKAALTTGMHTVHYFDGKTYEWVGLSRQPSIMAKVKRSLCQFTPAKWDKDQWHPFMEPRRFIQVFCLCVGFMTVELNTFFLKLSLDSSQEPLGCLSADPLLVDCYPGNSFVSRSNAHLVDYFLDFCGDFSCAFLAGMVTKGSLTLNKAAAIASSQCFCSKPSITLYLFVFKITIHS</sequence>
<dbReference type="Proteomes" id="UP000026962">
    <property type="component" value="Chromosome 1"/>
</dbReference>
<evidence type="ECO:0000256" key="7">
    <source>
        <dbReference type="ARBA" id="ARBA00023098"/>
    </source>
</evidence>
<keyword evidence="10" id="KW-0444">Lipid biosynthesis</keyword>